<feature type="compositionally biased region" description="Basic and acidic residues" evidence="12">
    <location>
        <begin position="27"/>
        <end position="39"/>
    </location>
</feature>
<keyword evidence="3 11" id="KW-0894">Sodium channel</keyword>
<dbReference type="Pfam" id="PF00858">
    <property type="entry name" value="ASC"/>
    <property type="match status" value="1"/>
</dbReference>
<feature type="region of interest" description="Disordered" evidence="12">
    <location>
        <begin position="14"/>
        <end position="63"/>
    </location>
</feature>
<accession>A0A9Q0XLZ4</accession>
<keyword evidence="7 11" id="KW-0406">Ion transport</keyword>
<name>A0A9Q0XLZ4_9SAUR</name>
<evidence type="ECO:0008006" key="15">
    <source>
        <dbReference type="Google" id="ProtNLM"/>
    </source>
</evidence>
<keyword evidence="14" id="KW-1185">Reference proteome</keyword>
<evidence type="ECO:0000256" key="8">
    <source>
        <dbReference type="ARBA" id="ARBA00023136"/>
    </source>
</evidence>
<evidence type="ECO:0000256" key="4">
    <source>
        <dbReference type="ARBA" id="ARBA00022692"/>
    </source>
</evidence>
<evidence type="ECO:0000256" key="2">
    <source>
        <dbReference type="ARBA" id="ARBA00022448"/>
    </source>
</evidence>
<dbReference type="PANTHER" id="PTHR11690:SF297">
    <property type="entry name" value="ACID-SENSING ION CHANNEL 1B"/>
    <property type="match status" value="1"/>
</dbReference>
<dbReference type="PRINTS" id="PR01078">
    <property type="entry name" value="AMINACHANNEL"/>
</dbReference>
<keyword evidence="10 11" id="KW-0407">Ion channel</keyword>
<evidence type="ECO:0000256" key="9">
    <source>
        <dbReference type="ARBA" id="ARBA00023201"/>
    </source>
</evidence>
<dbReference type="GO" id="GO:0160128">
    <property type="term" value="F:pH-gated monoatomic ion channel activity"/>
    <property type="evidence" value="ECO:0007669"/>
    <property type="project" value="TreeGrafter"/>
</dbReference>
<organism evidence="13 14">
    <name type="scientific">Phrynocephalus forsythii</name>
    <dbReference type="NCBI Taxonomy" id="171643"/>
    <lineage>
        <taxon>Eukaryota</taxon>
        <taxon>Metazoa</taxon>
        <taxon>Chordata</taxon>
        <taxon>Craniata</taxon>
        <taxon>Vertebrata</taxon>
        <taxon>Euteleostomi</taxon>
        <taxon>Lepidosauria</taxon>
        <taxon>Squamata</taxon>
        <taxon>Bifurcata</taxon>
        <taxon>Unidentata</taxon>
        <taxon>Episquamata</taxon>
        <taxon>Toxicofera</taxon>
        <taxon>Iguania</taxon>
        <taxon>Acrodonta</taxon>
        <taxon>Agamidae</taxon>
        <taxon>Agaminae</taxon>
        <taxon>Phrynocephalus</taxon>
    </lineage>
</organism>
<dbReference type="InterPro" id="IPR001873">
    <property type="entry name" value="ENaC"/>
</dbReference>
<dbReference type="GO" id="GO:0005886">
    <property type="term" value="C:plasma membrane"/>
    <property type="evidence" value="ECO:0007669"/>
    <property type="project" value="TreeGrafter"/>
</dbReference>
<keyword evidence="4 11" id="KW-0812">Transmembrane</keyword>
<evidence type="ECO:0000313" key="14">
    <source>
        <dbReference type="Proteomes" id="UP001142489"/>
    </source>
</evidence>
<evidence type="ECO:0000256" key="10">
    <source>
        <dbReference type="ARBA" id="ARBA00023303"/>
    </source>
</evidence>
<dbReference type="EMBL" id="JAPFRF010000011">
    <property type="protein sequence ID" value="KAJ7317870.1"/>
    <property type="molecule type" value="Genomic_DNA"/>
</dbReference>
<sequence>MPIQIFCTISFSSNQEKPSVKCAAKSNGDRSYDDLREPEVLEEDNEEEKEEQKEDKEEEESAPSLETFANSCTLHGVSHIFIGGGFGVRQTLWACAFLISLSIFLSQVAGRIFFYLEYPHVTQLDEMESARMTFPAVTFCNINGIRVSQLTYTNLLYISPLVGYDVGAYLEAGFPLATEDDPIEPLNLYNFYDRNSHQLEDMVLTCKFRGEACRPDDFTVYVKVVKSEPYKGDCAEVAECQVELRQDLSCFTQC</sequence>
<feature type="compositionally biased region" description="Acidic residues" evidence="12">
    <location>
        <begin position="40"/>
        <end position="49"/>
    </location>
</feature>
<dbReference type="GO" id="GO:0015280">
    <property type="term" value="F:ligand-gated sodium channel activity"/>
    <property type="evidence" value="ECO:0007669"/>
    <property type="project" value="TreeGrafter"/>
</dbReference>
<keyword evidence="6" id="KW-0915">Sodium</keyword>
<proteinExistence type="inferred from homology"/>
<evidence type="ECO:0000256" key="12">
    <source>
        <dbReference type="SAM" id="MobiDB-lite"/>
    </source>
</evidence>
<dbReference type="AlphaFoldDB" id="A0A9Q0XLZ4"/>
<keyword evidence="5" id="KW-1133">Transmembrane helix</keyword>
<gene>
    <name evidence="13" type="ORF">JRQ81_004032</name>
</gene>
<evidence type="ECO:0000256" key="7">
    <source>
        <dbReference type="ARBA" id="ARBA00023065"/>
    </source>
</evidence>
<dbReference type="Gene3D" id="2.60.470.10">
    <property type="entry name" value="Acid-sensing ion channels like domains"/>
    <property type="match status" value="1"/>
</dbReference>
<evidence type="ECO:0000256" key="1">
    <source>
        <dbReference type="ARBA" id="ARBA00004141"/>
    </source>
</evidence>
<dbReference type="OrthoDB" id="6021021at2759"/>
<keyword evidence="9 11" id="KW-0739">Sodium transport</keyword>
<dbReference type="Proteomes" id="UP001142489">
    <property type="component" value="Unassembled WGS sequence"/>
</dbReference>
<evidence type="ECO:0000313" key="13">
    <source>
        <dbReference type="EMBL" id="KAJ7317870.1"/>
    </source>
</evidence>
<reference evidence="13" key="1">
    <citation type="journal article" date="2023" name="DNA Res.">
        <title>Chromosome-level genome assembly of Phrynocephalus forsythii using third-generation DNA sequencing and Hi-C analysis.</title>
        <authorList>
            <person name="Qi Y."/>
            <person name="Zhao W."/>
            <person name="Zhao Y."/>
            <person name="Niu C."/>
            <person name="Cao S."/>
            <person name="Zhang Y."/>
        </authorList>
    </citation>
    <scope>NUCLEOTIDE SEQUENCE</scope>
    <source>
        <tissue evidence="13">Muscle</tissue>
    </source>
</reference>
<comment type="caution">
    <text evidence="13">The sequence shown here is derived from an EMBL/GenBank/DDBJ whole genome shotgun (WGS) entry which is preliminary data.</text>
</comment>
<evidence type="ECO:0000256" key="11">
    <source>
        <dbReference type="RuleBase" id="RU000679"/>
    </source>
</evidence>
<dbReference type="PANTHER" id="PTHR11690">
    <property type="entry name" value="AMILORIDE-SENSITIVE SODIUM CHANNEL-RELATED"/>
    <property type="match status" value="1"/>
</dbReference>
<protein>
    <recommendedName>
        <fullName evidence="15">Acid-sensing ion channel 1</fullName>
    </recommendedName>
</protein>
<keyword evidence="2 11" id="KW-0813">Transport</keyword>
<evidence type="ECO:0000256" key="6">
    <source>
        <dbReference type="ARBA" id="ARBA00023053"/>
    </source>
</evidence>
<comment type="similarity">
    <text evidence="11">Belongs to the amiloride-sensitive sodium channel (TC 1.A.6) family.</text>
</comment>
<evidence type="ECO:0000256" key="3">
    <source>
        <dbReference type="ARBA" id="ARBA00022461"/>
    </source>
</evidence>
<keyword evidence="8" id="KW-0472">Membrane</keyword>
<evidence type="ECO:0000256" key="5">
    <source>
        <dbReference type="ARBA" id="ARBA00022989"/>
    </source>
</evidence>
<comment type="subcellular location">
    <subcellularLocation>
        <location evidence="1">Membrane</location>
        <topology evidence="1">Multi-pass membrane protein</topology>
    </subcellularLocation>
</comment>